<dbReference type="EMBL" id="JAOF01000001">
    <property type="protein sequence ID" value="EUA45883.1"/>
    <property type="molecule type" value="Genomic_DNA"/>
</dbReference>
<gene>
    <name evidence="2" type="ORF">I543_0039</name>
</gene>
<evidence type="ECO:0000313" key="3">
    <source>
        <dbReference type="Proteomes" id="UP000020103"/>
    </source>
</evidence>
<organism evidence="2 3">
    <name type="scientific">Mycobacteroides abscessus 21</name>
    <dbReference type="NCBI Taxonomy" id="1299324"/>
    <lineage>
        <taxon>Bacteria</taxon>
        <taxon>Bacillati</taxon>
        <taxon>Actinomycetota</taxon>
        <taxon>Actinomycetes</taxon>
        <taxon>Mycobacteriales</taxon>
        <taxon>Mycobacteriaceae</taxon>
        <taxon>Mycobacteroides</taxon>
        <taxon>Mycobacteroides abscessus</taxon>
    </lineage>
</organism>
<evidence type="ECO:0000313" key="2">
    <source>
        <dbReference type="EMBL" id="EUA45883.1"/>
    </source>
</evidence>
<evidence type="ECO:0000256" key="1">
    <source>
        <dbReference type="SAM" id="MobiDB-lite"/>
    </source>
</evidence>
<dbReference type="AlphaFoldDB" id="A0A829PZS8"/>
<sequence>MNSMPTDLAWPGSERRGWPTSVSRTLSASSGVAVADTAAPQWRGPMAASIGCPRLVVCEPTLSVSTAVDQQRLQSWPLKGIAVGDASSVVHRGIAVQ</sequence>
<proteinExistence type="predicted"/>
<dbReference type="Proteomes" id="UP000020103">
    <property type="component" value="Unassembled WGS sequence"/>
</dbReference>
<name>A0A829PZS8_9MYCO</name>
<reference evidence="2 3" key="1">
    <citation type="submission" date="2013-12" db="EMBL/GenBank/DDBJ databases">
        <authorList>
            <person name="Madinger N."/>
            <person name="Lenaerts A."/>
            <person name="Ordway D."/>
            <person name="DeGroote M.A."/>
            <person name="Parker T."/>
            <person name="Sizemore C."/>
            <person name="Tallon L.J."/>
            <person name="Sadzewicz L.K."/>
            <person name="Sengamalay N."/>
            <person name="Fraser C.M."/>
            <person name="Hine E."/>
            <person name="Shefchek K.A."/>
            <person name="Das S.P."/>
            <person name="Tettelin H."/>
        </authorList>
    </citation>
    <scope>NUCLEOTIDE SEQUENCE [LARGE SCALE GENOMIC DNA]</scope>
    <source>
        <strain evidence="2 3">21</strain>
    </source>
</reference>
<accession>A0A829PZS8</accession>
<comment type="caution">
    <text evidence="2">The sequence shown here is derived from an EMBL/GenBank/DDBJ whole genome shotgun (WGS) entry which is preliminary data.</text>
</comment>
<feature type="region of interest" description="Disordered" evidence="1">
    <location>
        <begin position="1"/>
        <end position="21"/>
    </location>
</feature>
<protein>
    <submittedName>
        <fullName evidence="2">Uncharacterized protein</fullName>
    </submittedName>
</protein>